<evidence type="ECO:0000256" key="1">
    <source>
        <dbReference type="ARBA" id="ARBA00023004"/>
    </source>
</evidence>
<dbReference type="STRING" id="1962263.BS637_08825"/>
<comment type="caution">
    <text evidence="4">The sequence shown here is derived from an EMBL/GenBank/DDBJ whole genome shotgun (WGS) entry which is preliminary data.</text>
</comment>
<organism evidence="4 6">
    <name type="scientific">Clostridium tepidum</name>
    <dbReference type="NCBI Taxonomy" id="1962263"/>
    <lineage>
        <taxon>Bacteria</taxon>
        <taxon>Bacillati</taxon>
        <taxon>Bacillota</taxon>
        <taxon>Clostridia</taxon>
        <taxon>Eubacteriales</taxon>
        <taxon>Clostridiaceae</taxon>
        <taxon>Clostridium</taxon>
    </lineage>
</organism>
<gene>
    <name evidence="3" type="ORF">BS637_08825</name>
    <name evidence="4" type="ORF">BS638_11665</name>
</gene>
<dbReference type="SMART" id="SM00899">
    <property type="entry name" value="FeoA"/>
    <property type="match status" value="1"/>
</dbReference>
<evidence type="ECO:0000259" key="2">
    <source>
        <dbReference type="SMART" id="SM00899"/>
    </source>
</evidence>
<dbReference type="InterPro" id="IPR053184">
    <property type="entry name" value="FeoA-like"/>
</dbReference>
<dbReference type="RefSeq" id="WP_078024366.1">
    <property type="nucleotide sequence ID" value="NZ_JADPGM010000005.1"/>
</dbReference>
<sequence>MTLAMAREGEVNKIKKITGRDNVRQFLAKLGFVEGESVTVISEISGNMIINVKDSRIAIGKSMANRIIV</sequence>
<evidence type="ECO:0000313" key="4">
    <source>
        <dbReference type="EMBL" id="OOO64177.1"/>
    </source>
</evidence>
<reference evidence="3 5" key="2">
    <citation type="submission" date="2016-12" db="EMBL/GenBank/DDBJ databases">
        <title>Clostridium tepidum sp. nov., a close relative of Clostridium sporogenes and Clostridium botulinum Group I.</title>
        <authorList>
            <person name="Dobritsa A.P."/>
            <person name="Kutumbaka K."/>
            <person name="Werner K."/>
            <person name="Samadpour M."/>
        </authorList>
    </citation>
    <scope>NUCLEOTIDE SEQUENCE [LARGE SCALE GENOMIC DNA]</scope>
    <source>
        <strain evidence="3 5">PE</strain>
    </source>
</reference>
<dbReference type="EMBL" id="MRAD01000007">
    <property type="protein sequence ID" value="OOO62212.1"/>
    <property type="molecule type" value="Genomic_DNA"/>
</dbReference>
<dbReference type="PANTHER" id="PTHR43151">
    <property type="entry name" value="FEOA FAMILY PROTEIN"/>
    <property type="match status" value="1"/>
</dbReference>
<dbReference type="GO" id="GO:0046914">
    <property type="term" value="F:transition metal ion binding"/>
    <property type="evidence" value="ECO:0007669"/>
    <property type="project" value="InterPro"/>
</dbReference>
<dbReference type="Pfam" id="PF04023">
    <property type="entry name" value="FeoA"/>
    <property type="match status" value="1"/>
</dbReference>
<dbReference type="SUPFAM" id="SSF50037">
    <property type="entry name" value="C-terminal domain of transcriptional repressors"/>
    <property type="match status" value="1"/>
</dbReference>
<dbReference type="AlphaFoldDB" id="A0A1S9I1I8"/>
<evidence type="ECO:0000313" key="5">
    <source>
        <dbReference type="Proteomes" id="UP000190206"/>
    </source>
</evidence>
<evidence type="ECO:0000313" key="6">
    <source>
        <dbReference type="Proteomes" id="UP000190256"/>
    </source>
</evidence>
<accession>A0A1S9I1I8</accession>
<name>A0A1S9I1I8_9CLOT</name>
<dbReference type="InterPro" id="IPR007167">
    <property type="entry name" value="Fe-transptr_FeoA-like"/>
</dbReference>
<dbReference type="Proteomes" id="UP000190206">
    <property type="component" value="Unassembled WGS sequence"/>
</dbReference>
<dbReference type="InterPro" id="IPR008988">
    <property type="entry name" value="Transcriptional_repressor_C"/>
</dbReference>
<dbReference type="Gene3D" id="2.30.30.90">
    <property type="match status" value="1"/>
</dbReference>
<dbReference type="PANTHER" id="PTHR43151:SF1">
    <property type="entry name" value="SSR2333 PROTEIN"/>
    <property type="match status" value="1"/>
</dbReference>
<protein>
    <submittedName>
        <fullName evidence="4">Ferrous iron transport protein A</fullName>
    </submittedName>
</protein>
<dbReference type="EMBL" id="MRAE01000035">
    <property type="protein sequence ID" value="OOO64177.1"/>
    <property type="molecule type" value="Genomic_DNA"/>
</dbReference>
<dbReference type="InterPro" id="IPR038157">
    <property type="entry name" value="FeoA_core_dom"/>
</dbReference>
<reference evidence="4 6" key="1">
    <citation type="submission" date="2016-12" db="EMBL/GenBank/DDBJ databases">
        <title>Clostridium tepidum sp. nov., a close relative of Clostridium sporogenes and Clostridium botulinum Group I.</title>
        <authorList>
            <person name="Dobritsa A.P."/>
            <person name="Kutumbaka K.K."/>
            <person name="Werner K."/>
            <person name="Wiedmann M."/>
            <person name="Asmus A."/>
            <person name="Samadpour M."/>
        </authorList>
    </citation>
    <scope>NUCLEOTIDE SEQUENCE [LARGE SCALE GENOMIC DNA]</scope>
    <source>
        <strain evidence="4 6">IEH 97212</strain>
    </source>
</reference>
<proteinExistence type="predicted"/>
<keyword evidence="1" id="KW-0408">Iron</keyword>
<feature type="domain" description="Ferrous iron transporter FeoA-like" evidence="2">
    <location>
        <begin position="1"/>
        <end position="69"/>
    </location>
</feature>
<evidence type="ECO:0000313" key="3">
    <source>
        <dbReference type="EMBL" id="OOO62212.1"/>
    </source>
</evidence>
<keyword evidence="5" id="KW-1185">Reference proteome</keyword>
<dbReference type="Proteomes" id="UP000190256">
    <property type="component" value="Unassembled WGS sequence"/>
</dbReference>